<evidence type="ECO:0008006" key="4">
    <source>
        <dbReference type="Google" id="ProtNLM"/>
    </source>
</evidence>
<keyword evidence="1" id="KW-0472">Membrane</keyword>
<evidence type="ECO:0000256" key="1">
    <source>
        <dbReference type="SAM" id="Phobius"/>
    </source>
</evidence>
<feature type="transmembrane region" description="Helical" evidence="1">
    <location>
        <begin position="77"/>
        <end position="95"/>
    </location>
</feature>
<sequence>MKLTKLDFILYIKNGNLNLILHALALLVIFIPISVVLITNSPFSANVSKIFITISAIFIMVGKLITIFKKQERESRAIYIGIIAGMLIVLLFYIFI</sequence>
<name>A0A6M0R8T0_9CLOT</name>
<dbReference type="EMBL" id="SXDP01000001">
    <property type="protein sequence ID" value="NEZ45648.1"/>
    <property type="molecule type" value="Genomic_DNA"/>
</dbReference>
<keyword evidence="1" id="KW-0812">Transmembrane</keyword>
<accession>A0A6M0R8T0</accession>
<organism evidence="2 3">
    <name type="scientific">Clostridium niameyense</name>
    <dbReference type="NCBI Taxonomy" id="1622073"/>
    <lineage>
        <taxon>Bacteria</taxon>
        <taxon>Bacillati</taxon>
        <taxon>Bacillota</taxon>
        <taxon>Clostridia</taxon>
        <taxon>Eubacteriales</taxon>
        <taxon>Clostridiaceae</taxon>
        <taxon>Clostridium</taxon>
    </lineage>
</organism>
<keyword evidence="1" id="KW-1133">Transmembrane helix</keyword>
<gene>
    <name evidence="2" type="ORF">FDF74_00300</name>
</gene>
<protein>
    <recommendedName>
        <fullName evidence="4">Histidine kinase</fullName>
    </recommendedName>
</protein>
<evidence type="ECO:0000313" key="3">
    <source>
        <dbReference type="Proteomes" id="UP000473885"/>
    </source>
</evidence>
<feature type="transmembrane region" description="Helical" evidence="1">
    <location>
        <begin position="50"/>
        <end position="68"/>
    </location>
</feature>
<feature type="transmembrane region" description="Helical" evidence="1">
    <location>
        <begin position="20"/>
        <end position="38"/>
    </location>
</feature>
<dbReference type="RefSeq" id="WP_163248106.1">
    <property type="nucleotide sequence ID" value="NZ_SXDP01000001.1"/>
</dbReference>
<dbReference type="AlphaFoldDB" id="A0A6M0R8T0"/>
<reference evidence="2 3" key="1">
    <citation type="submission" date="2019-04" db="EMBL/GenBank/DDBJ databases">
        <title>Genome sequencing of Clostridium botulinum Groups I-IV and Clostridium butyricum.</title>
        <authorList>
            <person name="Brunt J."/>
            <person name="Van Vliet A.H.M."/>
            <person name="Stringer S.C."/>
            <person name="Carter A.T."/>
            <person name="Peck M.W."/>
        </authorList>
    </citation>
    <scope>NUCLEOTIDE SEQUENCE [LARGE SCALE GENOMIC DNA]</scope>
    <source>
        <strain evidence="2 3">IFR 18/094</strain>
    </source>
</reference>
<keyword evidence="3" id="KW-1185">Reference proteome</keyword>
<proteinExistence type="predicted"/>
<evidence type="ECO:0000313" key="2">
    <source>
        <dbReference type="EMBL" id="NEZ45648.1"/>
    </source>
</evidence>
<dbReference type="Proteomes" id="UP000473885">
    <property type="component" value="Unassembled WGS sequence"/>
</dbReference>
<comment type="caution">
    <text evidence="2">The sequence shown here is derived from an EMBL/GenBank/DDBJ whole genome shotgun (WGS) entry which is preliminary data.</text>
</comment>